<evidence type="ECO:0000313" key="8">
    <source>
        <dbReference type="Proteomes" id="UP000053405"/>
    </source>
</evidence>
<dbReference type="GO" id="GO:0004252">
    <property type="term" value="F:serine-type endopeptidase activity"/>
    <property type="evidence" value="ECO:0007669"/>
    <property type="project" value="InterPro"/>
</dbReference>
<feature type="domain" description="PDZ" evidence="6">
    <location>
        <begin position="306"/>
        <end position="380"/>
    </location>
</feature>
<dbReference type="InterPro" id="IPR001940">
    <property type="entry name" value="Peptidase_S1C"/>
</dbReference>
<keyword evidence="5" id="KW-1133">Transmembrane helix</keyword>
<dbReference type="Proteomes" id="UP000053405">
    <property type="component" value="Unassembled WGS sequence"/>
</dbReference>
<keyword evidence="5" id="KW-0812">Transmembrane</keyword>
<dbReference type="InterPro" id="IPR043504">
    <property type="entry name" value="Peptidase_S1_PA_chymotrypsin"/>
</dbReference>
<dbReference type="GO" id="GO:0006508">
    <property type="term" value="P:proteolysis"/>
    <property type="evidence" value="ECO:0007669"/>
    <property type="project" value="UniProtKB-KW"/>
</dbReference>
<keyword evidence="5" id="KW-0472">Membrane</keyword>
<dbReference type="PANTHER" id="PTHR43343:SF3">
    <property type="entry name" value="PROTEASE DO-LIKE 8, CHLOROPLASTIC"/>
    <property type="match status" value="1"/>
</dbReference>
<dbReference type="SUPFAM" id="SSF50156">
    <property type="entry name" value="PDZ domain-like"/>
    <property type="match status" value="1"/>
</dbReference>
<dbReference type="EMBL" id="BANT01000019">
    <property type="protein sequence ID" value="GAC57464.1"/>
    <property type="molecule type" value="Genomic_DNA"/>
</dbReference>
<dbReference type="PRINTS" id="PR00834">
    <property type="entry name" value="PROTEASES2C"/>
</dbReference>
<keyword evidence="3" id="KW-0378">Hydrolase</keyword>
<dbReference type="RefSeq" id="WP_005939585.1">
    <property type="nucleotide sequence ID" value="NZ_ATVK01000010.1"/>
</dbReference>
<evidence type="ECO:0000256" key="3">
    <source>
        <dbReference type="ARBA" id="ARBA00022801"/>
    </source>
</evidence>
<dbReference type="InterPro" id="IPR001478">
    <property type="entry name" value="PDZ"/>
</dbReference>
<dbReference type="STRING" id="1121927.GOHSU_19_00690"/>
<evidence type="ECO:0000259" key="6">
    <source>
        <dbReference type="SMART" id="SM00228"/>
    </source>
</evidence>
<feature type="compositionally biased region" description="Low complexity" evidence="4">
    <location>
        <begin position="1"/>
        <end position="19"/>
    </location>
</feature>
<dbReference type="InterPro" id="IPR009003">
    <property type="entry name" value="Peptidase_S1_PA"/>
</dbReference>
<evidence type="ECO:0000256" key="1">
    <source>
        <dbReference type="ARBA" id="ARBA00010541"/>
    </source>
</evidence>
<feature type="non-terminal residue" evidence="7">
    <location>
        <position position="1"/>
    </location>
</feature>
<dbReference type="Gene3D" id="2.40.10.10">
    <property type="entry name" value="Trypsin-like serine proteases"/>
    <property type="match status" value="2"/>
</dbReference>
<dbReference type="InterPro" id="IPR036034">
    <property type="entry name" value="PDZ_sf"/>
</dbReference>
<sequence>GTGPMPAGPMGAGPMETGPLPTGAQPTAAPQRRGPVWMALLALVALAAGLLGGIGGAALMRNSSTSSTSPAVIAGAPGSRVTEQPAAAPGSVQEVAERVIPSVVSIAVSIGRQSGSGSGVVLTADGTILTNAHVVTAGGDRPAEDVLVSYSNGARAKARVLGADTMSDIAVIKAESTGLQPATVGVSDNLSVGQDVIAIGSPLGLQGTVTTGIISALNRPVSTMGADGSHESVIDAIQTDAAINPGNSGGALVNASGALIGINSAIATMGASEGAAGSIGLGFAIPIDQAMRVANQIIGGQTVTRASLGVTVRPSPEATQPGALVASVVENGAAARARIPNGALITAVDDRRISSSEALVAAIRSYAPGQDVKIAYTHQGRETTATVKLGEQ</sequence>
<dbReference type="AlphaFoldDB" id="L7L992"/>
<dbReference type="SUPFAM" id="SSF50494">
    <property type="entry name" value="Trypsin-like serine proteases"/>
    <property type="match status" value="1"/>
</dbReference>
<feature type="region of interest" description="Disordered" evidence="4">
    <location>
        <begin position="65"/>
        <end position="89"/>
    </location>
</feature>
<dbReference type="SMART" id="SM00228">
    <property type="entry name" value="PDZ"/>
    <property type="match status" value="1"/>
</dbReference>
<evidence type="ECO:0000313" key="7">
    <source>
        <dbReference type="EMBL" id="GAC57464.1"/>
    </source>
</evidence>
<dbReference type="Gene3D" id="2.30.42.10">
    <property type="match status" value="1"/>
</dbReference>
<evidence type="ECO:0000256" key="4">
    <source>
        <dbReference type="SAM" id="MobiDB-lite"/>
    </source>
</evidence>
<feature type="region of interest" description="Disordered" evidence="4">
    <location>
        <begin position="1"/>
        <end position="30"/>
    </location>
</feature>
<keyword evidence="8" id="KW-1185">Reference proteome</keyword>
<accession>L7L992</accession>
<dbReference type="eggNOG" id="COG0265">
    <property type="taxonomic scope" value="Bacteria"/>
</dbReference>
<keyword evidence="2" id="KW-0645">Protease</keyword>
<reference evidence="7 8" key="1">
    <citation type="submission" date="2012-12" db="EMBL/GenBank/DDBJ databases">
        <title>Whole genome shotgun sequence of Gordonia hirsuta NBRC 16056.</title>
        <authorList>
            <person name="Isaki-Nakamura S."/>
            <person name="Hosoyama A."/>
            <person name="Tsuchikane K."/>
            <person name="Katsumata H."/>
            <person name="Baba S."/>
            <person name="Yamazaki S."/>
            <person name="Fujita N."/>
        </authorList>
    </citation>
    <scope>NUCLEOTIDE SEQUENCE [LARGE SCALE GENOMIC DNA]</scope>
    <source>
        <strain evidence="7 8">NBRC 16056</strain>
    </source>
</reference>
<dbReference type="Pfam" id="PF13365">
    <property type="entry name" value="Trypsin_2"/>
    <property type="match status" value="1"/>
</dbReference>
<dbReference type="InterPro" id="IPR051201">
    <property type="entry name" value="Chloro_Bact_Ser_Proteases"/>
</dbReference>
<dbReference type="PANTHER" id="PTHR43343">
    <property type="entry name" value="PEPTIDASE S12"/>
    <property type="match status" value="1"/>
</dbReference>
<feature type="transmembrane region" description="Helical" evidence="5">
    <location>
        <begin position="36"/>
        <end position="59"/>
    </location>
</feature>
<name>L7L992_9ACTN</name>
<proteinExistence type="inferred from homology"/>
<dbReference type="Pfam" id="PF13180">
    <property type="entry name" value="PDZ_2"/>
    <property type="match status" value="1"/>
</dbReference>
<gene>
    <name evidence="7" type="ORF">GOHSU_19_00690</name>
</gene>
<comment type="caution">
    <text evidence="7">The sequence shown here is derived from an EMBL/GenBank/DDBJ whole genome shotgun (WGS) entry which is preliminary data.</text>
</comment>
<evidence type="ECO:0000256" key="2">
    <source>
        <dbReference type="ARBA" id="ARBA00022670"/>
    </source>
</evidence>
<evidence type="ECO:0000256" key="5">
    <source>
        <dbReference type="SAM" id="Phobius"/>
    </source>
</evidence>
<comment type="similarity">
    <text evidence="1">Belongs to the peptidase S1C family.</text>
</comment>
<organism evidence="7 8">
    <name type="scientific">Gordonia hirsuta DSM 44140 = NBRC 16056</name>
    <dbReference type="NCBI Taxonomy" id="1121927"/>
    <lineage>
        <taxon>Bacteria</taxon>
        <taxon>Bacillati</taxon>
        <taxon>Actinomycetota</taxon>
        <taxon>Actinomycetes</taxon>
        <taxon>Mycobacteriales</taxon>
        <taxon>Gordoniaceae</taxon>
        <taxon>Gordonia</taxon>
    </lineage>
</organism>
<protein>
    <submittedName>
        <fullName evidence="7">Peptidase S1 family protein</fullName>
    </submittedName>
</protein>
<dbReference type="OrthoDB" id="9758917at2"/>